<dbReference type="InterPro" id="IPR003768">
    <property type="entry name" value="ScpA"/>
</dbReference>
<dbReference type="GO" id="GO:0007059">
    <property type="term" value="P:chromosome segregation"/>
    <property type="evidence" value="ECO:0007669"/>
    <property type="project" value="UniProtKB-KW"/>
</dbReference>
<evidence type="ECO:0000256" key="2">
    <source>
        <dbReference type="ARBA" id="ARBA00044777"/>
    </source>
</evidence>
<keyword evidence="1" id="KW-0159">Chromosome partition</keyword>
<dbReference type="PANTHER" id="PTHR33969:SF2">
    <property type="entry name" value="SEGREGATION AND CONDENSATION PROTEIN A"/>
    <property type="match status" value="1"/>
</dbReference>
<gene>
    <name evidence="3" type="ORF">C5L23_000586</name>
</gene>
<dbReference type="Proteomes" id="UP000295681">
    <property type="component" value="Unassembled WGS sequence"/>
</dbReference>
<sequence>MDILDLPIAEITTQYLAFIKQQEAMALDVASEYLVMAATLLRIKSADLLPPEIEDTTVDIIDEESIDTKEALMLQLLTYQQFQIAAKTLEYREHAEKQSFTREPALVPSDLSPNTALSPGLTLVDLQLAFSQILLRKQREDPISRSIVRERYSLNDAMTSVTTKMSQLSSGERLSFKSFFVDLSDREILVMNFFALLELVKESRLILHQEMPTAEIFIEIGSFNDE</sequence>
<dbReference type="PANTHER" id="PTHR33969">
    <property type="entry name" value="SEGREGATION AND CONDENSATION PROTEIN A"/>
    <property type="match status" value="1"/>
</dbReference>
<accession>A0A4R5N9F2</accession>
<dbReference type="STRING" id="907931.GCA_000165675_00445"/>
<reference evidence="3 4" key="1">
    <citation type="journal article" date="2019" name="Appl. Microbiol. Biotechnol.">
        <title>Uncovering carbohydrate metabolism through a genotype-phenotype association study of 56 lactic acid bacteria genomes.</title>
        <authorList>
            <person name="Buron-Moles G."/>
            <person name="Chailyan A."/>
            <person name="Dolejs I."/>
            <person name="Forster J."/>
            <person name="Miks M.H."/>
        </authorList>
    </citation>
    <scope>NUCLEOTIDE SEQUENCE [LARGE SCALE GENOMIC DNA]</scope>
    <source>
        <strain evidence="3 4">ATCC 700006</strain>
    </source>
</reference>
<proteinExistence type="predicted"/>
<keyword evidence="4" id="KW-1185">Reference proteome</keyword>
<dbReference type="EMBL" id="PUFI01000014">
    <property type="protein sequence ID" value="TDG68280.1"/>
    <property type="molecule type" value="Genomic_DNA"/>
</dbReference>
<dbReference type="Gene3D" id="6.10.250.2410">
    <property type="match status" value="1"/>
</dbReference>
<dbReference type="AlphaFoldDB" id="A0A4R5N9F2"/>
<evidence type="ECO:0000256" key="1">
    <source>
        <dbReference type="ARBA" id="ARBA00022829"/>
    </source>
</evidence>
<evidence type="ECO:0000313" key="4">
    <source>
        <dbReference type="Proteomes" id="UP000295681"/>
    </source>
</evidence>
<dbReference type="Pfam" id="PF02616">
    <property type="entry name" value="SMC_ScpA"/>
    <property type="match status" value="1"/>
</dbReference>
<organism evidence="3 4">
    <name type="scientific">Leuconostoc fallax</name>
    <dbReference type="NCBI Taxonomy" id="1251"/>
    <lineage>
        <taxon>Bacteria</taxon>
        <taxon>Bacillati</taxon>
        <taxon>Bacillota</taxon>
        <taxon>Bacilli</taxon>
        <taxon>Lactobacillales</taxon>
        <taxon>Lactobacillaceae</taxon>
        <taxon>Leuconostoc</taxon>
    </lineage>
</organism>
<dbReference type="InterPro" id="IPR023093">
    <property type="entry name" value="ScpA-like_C"/>
</dbReference>
<comment type="caution">
    <text evidence="3">The sequence shown here is derived from an EMBL/GenBank/DDBJ whole genome shotgun (WGS) entry which is preliminary data.</text>
</comment>
<name>A0A4R5N9F2_9LACO</name>
<evidence type="ECO:0000313" key="3">
    <source>
        <dbReference type="EMBL" id="TDG68280.1"/>
    </source>
</evidence>
<dbReference type="Gene3D" id="1.10.10.580">
    <property type="entry name" value="Structural maintenance of chromosome 1. Chain E"/>
    <property type="match status" value="1"/>
</dbReference>
<protein>
    <recommendedName>
        <fullName evidence="2">Segregation and condensation protein A</fullName>
    </recommendedName>
</protein>